<reference evidence="1" key="1">
    <citation type="submission" date="2022-09" db="EMBL/GenBank/DDBJ databases">
        <title>A Global Phylogenomic Analysis of the Shiitake Genus Lentinula.</title>
        <authorList>
            <consortium name="DOE Joint Genome Institute"/>
            <person name="Sierra-Patev S."/>
            <person name="Min B."/>
            <person name="Naranjo-Ortiz M."/>
            <person name="Looney B."/>
            <person name="Konkel Z."/>
            <person name="Slot J.C."/>
            <person name="Sakamoto Y."/>
            <person name="Steenwyk J.L."/>
            <person name="Rokas A."/>
            <person name="Carro J."/>
            <person name="Camarero S."/>
            <person name="Ferreira P."/>
            <person name="Molpeceres G."/>
            <person name="Ruiz-Duenas F.J."/>
            <person name="Serrano A."/>
            <person name="Henrissat B."/>
            <person name="Drula E."/>
            <person name="Hughes K.W."/>
            <person name="Mata J.L."/>
            <person name="Ishikawa N.K."/>
            <person name="Vargas-Isla R."/>
            <person name="Ushijima S."/>
            <person name="Smith C.A."/>
            <person name="Ahrendt S."/>
            <person name="Andreopoulos W."/>
            <person name="He G."/>
            <person name="Labutti K."/>
            <person name="Lipzen A."/>
            <person name="Ng V."/>
            <person name="Riley R."/>
            <person name="Sandor L."/>
            <person name="Barry K."/>
            <person name="Martinez A.T."/>
            <person name="Xiao Y."/>
            <person name="Gibbons J.G."/>
            <person name="Terashima K."/>
            <person name="Grigoriev I.V."/>
            <person name="Hibbett D.S."/>
        </authorList>
    </citation>
    <scope>NUCLEOTIDE SEQUENCE</scope>
    <source>
        <strain evidence="1">TMI1499</strain>
    </source>
</reference>
<comment type="caution">
    <text evidence="1">The sequence shown here is derived from an EMBL/GenBank/DDBJ whole genome shotgun (WGS) entry which is preliminary data.</text>
</comment>
<evidence type="ECO:0000313" key="1">
    <source>
        <dbReference type="EMBL" id="KAJ3812001.1"/>
    </source>
</evidence>
<gene>
    <name evidence="1" type="ORF">F5876DRAFT_75300</name>
</gene>
<accession>A0ACC1U5Y2</accession>
<keyword evidence="2" id="KW-1185">Reference proteome</keyword>
<name>A0ACC1U5Y2_9AGAR</name>
<proteinExistence type="predicted"/>
<sequence length="461" mass="49159">MFVFPAFLAVLVSTFIVAVLSEGNVTCSGTALDWYSAQTGETPCKTYERLRQICNSNFEVGVMNTTLPPDICDEQVSDCCCNSVAYALAMLCLNCQQNIGGGSGYDAPAGDYQLYLEGSRTNGSTCTPVTNQTLSTDIQTAVCNEEIRLFDSLYSLFWTDGSWYYQYTQQTINKAIASNDNNTFTHCASTTLNNTSSASSVSVSATSSPISSSSSHLSGGAIGGVVVGTIVGVVGAALIMWFCWWKRKERSKTTKPENKIEPFTPQGAETETSNRRGNDLAETALSELTFSAFHISGGVSNSSKLYHDPAVYQGEPSIMSSPSPPGAAGPSYTSAYTGYPNGLISAYGAPSPLYPQSPSQLDSPSPILTGSLPTEKGARLYSSANQPTSPVPTTMGSMSSRPMLSPSGHSYNQSLGAFTEDSEREQLSIMSSIPERHMDGGRIPDEMLDGRLPPAYGDQLD</sequence>
<organism evidence="1 2">
    <name type="scientific">Lentinula aff. lateritia</name>
    <dbReference type="NCBI Taxonomy" id="2804960"/>
    <lineage>
        <taxon>Eukaryota</taxon>
        <taxon>Fungi</taxon>
        <taxon>Dikarya</taxon>
        <taxon>Basidiomycota</taxon>
        <taxon>Agaricomycotina</taxon>
        <taxon>Agaricomycetes</taxon>
        <taxon>Agaricomycetidae</taxon>
        <taxon>Agaricales</taxon>
        <taxon>Marasmiineae</taxon>
        <taxon>Omphalotaceae</taxon>
        <taxon>Lentinula</taxon>
    </lineage>
</organism>
<protein>
    <submittedName>
        <fullName evidence="1">Uncharacterized protein</fullName>
    </submittedName>
</protein>
<dbReference type="Proteomes" id="UP001163835">
    <property type="component" value="Unassembled WGS sequence"/>
</dbReference>
<dbReference type="EMBL" id="MU795038">
    <property type="protein sequence ID" value="KAJ3812001.1"/>
    <property type="molecule type" value="Genomic_DNA"/>
</dbReference>
<evidence type="ECO:0000313" key="2">
    <source>
        <dbReference type="Proteomes" id="UP001163835"/>
    </source>
</evidence>